<evidence type="ECO:0000313" key="6">
    <source>
        <dbReference type="EMBL" id="SDG18633.1"/>
    </source>
</evidence>
<dbReference type="SUPFAM" id="SSF46955">
    <property type="entry name" value="Putative DNA-binding domain"/>
    <property type="match status" value="1"/>
</dbReference>
<dbReference type="Proteomes" id="UP000247389">
    <property type="component" value="Unassembled WGS sequence"/>
</dbReference>
<keyword evidence="2" id="KW-0175">Coiled coil</keyword>
<dbReference type="GO" id="GO:0003700">
    <property type="term" value="F:DNA-binding transcription factor activity"/>
    <property type="evidence" value="ECO:0007669"/>
    <property type="project" value="InterPro"/>
</dbReference>
<evidence type="ECO:0000313" key="5">
    <source>
        <dbReference type="EMBL" id="SDC82782.1"/>
    </source>
</evidence>
<evidence type="ECO:0000313" key="14">
    <source>
        <dbReference type="Proteomes" id="UP000295472"/>
    </source>
</evidence>
<gene>
    <name evidence="9" type="ORF">C7954_11358</name>
    <name evidence="4" type="ORF">C8C78_14614</name>
    <name evidence="5" type="ORF">SAMN04488597_11545</name>
    <name evidence="6" type="ORF">SAMN04488598_1583</name>
    <name evidence="8" type="ORF">SAMN04515652_1563</name>
    <name evidence="7" type="ORF">SAMN04515654_1083</name>
</gene>
<evidence type="ECO:0000256" key="2">
    <source>
        <dbReference type="SAM" id="Coils"/>
    </source>
</evidence>
<sequence length="135" mass="16322">MQISEVSKRFDLTKDTLRYYERVGLIPEIKRNSSGNRDYKEEDCNWIEFIKYMRDAGLSINTLIEYLKLYQEGDSTIKERKELLTEERDKLAEKINKMQQSLDRLNYKIDVYEERIVKKEKELITRKKELETNLS</sequence>
<dbReference type="EMBL" id="FOHG01000056">
    <property type="protein sequence ID" value="SET26554.1"/>
    <property type="molecule type" value="Genomic_DNA"/>
</dbReference>
<dbReference type="Proteomes" id="UP000198945">
    <property type="component" value="Unassembled WGS sequence"/>
</dbReference>
<dbReference type="InterPro" id="IPR000551">
    <property type="entry name" value="MerR-type_HTH_dom"/>
</dbReference>
<keyword evidence="1 5" id="KW-0238">DNA-binding</keyword>
<dbReference type="RefSeq" id="WP_089655867.1">
    <property type="nucleotide sequence ID" value="NZ_FMYT01000015.1"/>
</dbReference>
<evidence type="ECO:0000313" key="12">
    <source>
        <dbReference type="Proteomes" id="UP000199519"/>
    </source>
</evidence>
<dbReference type="Proteomes" id="UP000295472">
    <property type="component" value="Unassembled WGS sequence"/>
</dbReference>
<dbReference type="AlphaFoldDB" id="A0A1G6PRC0"/>
<evidence type="ECO:0000256" key="1">
    <source>
        <dbReference type="ARBA" id="ARBA00023125"/>
    </source>
</evidence>
<dbReference type="Proteomes" id="UP000199519">
    <property type="component" value="Unassembled WGS sequence"/>
</dbReference>
<dbReference type="GeneID" id="57012647"/>
<dbReference type="InterPro" id="IPR047057">
    <property type="entry name" value="MerR_fam"/>
</dbReference>
<dbReference type="InterPro" id="IPR009061">
    <property type="entry name" value="DNA-bd_dom_put_sf"/>
</dbReference>
<dbReference type="EMBL" id="QICM01000046">
    <property type="protein sequence ID" value="PXV61152.1"/>
    <property type="molecule type" value="Genomic_DNA"/>
</dbReference>
<dbReference type="Proteomes" id="UP000198612">
    <property type="component" value="Unassembled WGS sequence"/>
</dbReference>
<reference evidence="7 11" key="2">
    <citation type="submission" date="2016-10" db="EMBL/GenBank/DDBJ databases">
        <authorList>
            <person name="de Groot N.N."/>
        </authorList>
    </citation>
    <scope>NUCLEOTIDE SEQUENCE [LARGE SCALE GENOMIC DNA]</scope>
    <source>
        <strain evidence="7 11">WG7</strain>
    </source>
</reference>
<accession>A0A1G6PRC0</accession>
<evidence type="ECO:0000313" key="13">
    <source>
        <dbReference type="Proteomes" id="UP000247389"/>
    </source>
</evidence>
<dbReference type="PANTHER" id="PTHR30204">
    <property type="entry name" value="REDOX-CYCLING DRUG-SENSING TRANSCRIPTIONAL ACTIVATOR SOXR"/>
    <property type="match status" value="1"/>
</dbReference>
<protein>
    <submittedName>
        <fullName evidence="4">DNA-binding transcriptional MerR regulator</fullName>
    </submittedName>
    <submittedName>
        <fullName evidence="5">DNA-binding transcriptional regulator, MerR family</fullName>
    </submittedName>
</protein>
<proteinExistence type="predicted"/>
<dbReference type="EMBL" id="FMYT01000015">
    <property type="protein sequence ID" value="SDC82782.1"/>
    <property type="molecule type" value="Genomic_DNA"/>
</dbReference>
<dbReference type="CDD" id="cd01109">
    <property type="entry name" value="HTH_YyaN"/>
    <property type="match status" value="1"/>
</dbReference>
<reference evidence="9 14" key="3">
    <citation type="submission" date="2019-03" db="EMBL/GenBank/DDBJ databases">
        <title>Subsurface microbial communities from deep shales in Ohio and West Virginia, USA.</title>
        <authorList>
            <person name="Wrighton K."/>
        </authorList>
    </citation>
    <scope>NUCLEOTIDE SEQUENCE [LARGE SCALE GENOMIC DNA]</scope>
    <source>
        <strain evidence="9 14">DSMZ 11287</strain>
        <strain evidence="4 13">MSL28</strain>
    </source>
</reference>
<evidence type="ECO:0000313" key="11">
    <source>
        <dbReference type="Proteomes" id="UP000198945"/>
    </source>
</evidence>
<reference evidence="10 12" key="1">
    <citation type="submission" date="2016-10" db="EMBL/GenBank/DDBJ databases">
        <authorList>
            <person name="Varghese N."/>
            <person name="Submissions S."/>
        </authorList>
    </citation>
    <scope>NUCLEOTIDE SEQUENCE [LARGE SCALE GENOMIC DNA]</scope>
    <source>
        <strain evidence="5 15">WG10</strain>
        <strain evidence="6 12">WG2</strain>
        <strain evidence="8 10">WG5</strain>
    </source>
</reference>
<dbReference type="EMBL" id="FNEH01000008">
    <property type="protein sequence ID" value="SDI52788.1"/>
    <property type="molecule type" value="Genomic_DNA"/>
</dbReference>
<evidence type="ECO:0000259" key="3">
    <source>
        <dbReference type="PROSITE" id="PS50937"/>
    </source>
</evidence>
<evidence type="ECO:0000313" key="4">
    <source>
        <dbReference type="EMBL" id="PXV61152.1"/>
    </source>
</evidence>
<dbReference type="PANTHER" id="PTHR30204:SF98">
    <property type="entry name" value="HTH-TYPE TRANSCRIPTIONAL REGULATOR ADHR"/>
    <property type="match status" value="1"/>
</dbReference>
<dbReference type="EMBL" id="FNBJ01000058">
    <property type="protein sequence ID" value="SDG18633.1"/>
    <property type="molecule type" value="Genomic_DNA"/>
</dbReference>
<keyword evidence="12" id="KW-1185">Reference proteome</keyword>
<dbReference type="GO" id="GO:0003677">
    <property type="term" value="F:DNA binding"/>
    <property type="evidence" value="ECO:0007669"/>
    <property type="project" value="UniProtKB-KW"/>
</dbReference>
<feature type="domain" description="HTH merR-type" evidence="3">
    <location>
        <begin position="1"/>
        <end position="69"/>
    </location>
</feature>
<dbReference type="Pfam" id="PF13411">
    <property type="entry name" value="MerR_1"/>
    <property type="match status" value="1"/>
</dbReference>
<evidence type="ECO:0000313" key="10">
    <source>
        <dbReference type="Proteomes" id="UP000198612"/>
    </source>
</evidence>
<dbReference type="Proteomes" id="UP000324896">
    <property type="component" value="Unassembled WGS sequence"/>
</dbReference>
<dbReference type="PROSITE" id="PS50937">
    <property type="entry name" value="HTH_MERR_2"/>
    <property type="match status" value="1"/>
</dbReference>
<dbReference type="Gene3D" id="1.10.1660.10">
    <property type="match status" value="1"/>
</dbReference>
<evidence type="ECO:0000313" key="7">
    <source>
        <dbReference type="EMBL" id="SDI52788.1"/>
    </source>
</evidence>
<organism evidence="5 15">
    <name type="scientific">Halanaerobium congolense</name>
    <dbReference type="NCBI Taxonomy" id="54121"/>
    <lineage>
        <taxon>Bacteria</taxon>
        <taxon>Bacillati</taxon>
        <taxon>Bacillota</taxon>
        <taxon>Clostridia</taxon>
        <taxon>Halanaerobiales</taxon>
        <taxon>Halanaerobiaceae</taxon>
        <taxon>Halanaerobium</taxon>
    </lineage>
</organism>
<evidence type="ECO:0000313" key="15">
    <source>
        <dbReference type="Proteomes" id="UP000324896"/>
    </source>
</evidence>
<dbReference type="EMBL" id="SOEF01000013">
    <property type="protein sequence ID" value="TDX44384.1"/>
    <property type="molecule type" value="Genomic_DNA"/>
</dbReference>
<dbReference type="SMART" id="SM00422">
    <property type="entry name" value="HTH_MERR"/>
    <property type="match status" value="1"/>
</dbReference>
<feature type="coiled-coil region" evidence="2">
    <location>
        <begin position="81"/>
        <end position="122"/>
    </location>
</feature>
<evidence type="ECO:0000313" key="8">
    <source>
        <dbReference type="EMBL" id="SET26554.1"/>
    </source>
</evidence>
<name>A0A1G6PRC0_9FIRM</name>
<evidence type="ECO:0000313" key="9">
    <source>
        <dbReference type="EMBL" id="TDX44384.1"/>
    </source>
</evidence>